<reference evidence="2" key="2">
    <citation type="submission" date="2022-12" db="EMBL/GenBank/DDBJ databases">
        <authorList>
            <person name="Kardos G."/>
            <person name="Sarkozi R."/>
            <person name="Laczko L."/>
            <person name="Marton S."/>
            <person name="Makrai L."/>
            <person name="Banyai K."/>
            <person name="Fodor L."/>
        </authorList>
    </citation>
    <scope>NUCLEOTIDE SEQUENCE</scope>
    <source>
        <strain evidence="2">84/14</strain>
    </source>
</reference>
<name>A0A9Q4DJR1_ACTPL</name>
<dbReference type="Proteomes" id="UP001077788">
    <property type="component" value="Unassembled WGS sequence"/>
</dbReference>
<reference evidence="2" key="1">
    <citation type="journal article" date="2021" name="Vet Sci">
        <title>O-Serogroups and Pathovirotypes of Escherichia coli Isolated from Post-Weaning Piglets Showing Diarrhoea and/or Oedema in South Korea.</title>
        <authorList>
            <person name="Byun J.W."/>
            <person name="Moon B.Y."/>
            <person name="Do K.H."/>
            <person name="Lee K."/>
            <person name="Lee H.Y."/>
            <person name="Kim W.I."/>
            <person name="So B."/>
            <person name="Lee W.K."/>
        </authorList>
    </citation>
    <scope>NUCLEOTIDE SEQUENCE</scope>
    <source>
        <strain evidence="2">84/14</strain>
    </source>
</reference>
<evidence type="ECO:0000259" key="1">
    <source>
        <dbReference type="Pfam" id="PF07727"/>
    </source>
</evidence>
<feature type="non-terminal residue" evidence="2">
    <location>
        <position position="63"/>
    </location>
</feature>
<dbReference type="RefSeq" id="WP_267991811.1">
    <property type="nucleotide sequence ID" value="NZ_JAPQFC010000061.1"/>
</dbReference>
<dbReference type="EMBL" id="JAPQFC010000061">
    <property type="protein sequence ID" value="MCY6524755.1"/>
    <property type="molecule type" value="Genomic_DNA"/>
</dbReference>
<dbReference type="AlphaFoldDB" id="A0A9Q4DJR1"/>
<dbReference type="InterPro" id="IPR013103">
    <property type="entry name" value="RVT_2"/>
</dbReference>
<accession>A0A9Q4DJR1</accession>
<gene>
    <name evidence="2" type="ORF">OYG11_11135</name>
</gene>
<proteinExistence type="predicted"/>
<dbReference type="Pfam" id="PF07727">
    <property type="entry name" value="RVT_2"/>
    <property type="match status" value="1"/>
</dbReference>
<evidence type="ECO:0000313" key="3">
    <source>
        <dbReference type="Proteomes" id="UP001077788"/>
    </source>
</evidence>
<keyword evidence="2" id="KW-0548">Nucleotidyltransferase</keyword>
<sequence>MALQGKKSSRWKCGETQGQFFGQWFSQVDGISYEETFSPVARYSSIISILALSMLMGWKIHHM</sequence>
<dbReference type="GO" id="GO:0003964">
    <property type="term" value="F:RNA-directed DNA polymerase activity"/>
    <property type="evidence" value="ECO:0007669"/>
    <property type="project" value="UniProtKB-KW"/>
</dbReference>
<protein>
    <submittedName>
        <fullName evidence="2">Reverse transcriptase domain-containing protein</fullName>
    </submittedName>
</protein>
<evidence type="ECO:0000313" key="2">
    <source>
        <dbReference type="EMBL" id="MCY6524755.1"/>
    </source>
</evidence>
<keyword evidence="2" id="KW-0695">RNA-directed DNA polymerase</keyword>
<feature type="domain" description="Reverse transcriptase Ty1/copia-type" evidence="1">
    <location>
        <begin position="12"/>
        <end position="63"/>
    </location>
</feature>
<keyword evidence="2" id="KW-0808">Transferase</keyword>
<organism evidence="2 3">
    <name type="scientific">Actinobacillus pleuropneumoniae</name>
    <name type="common">Haemophilus pleuropneumoniae</name>
    <dbReference type="NCBI Taxonomy" id="715"/>
    <lineage>
        <taxon>Bacteria</taxon>
        <taxon>Pseudomonadati</taxon>
        <taxon>Pseudomonadota</taxon>
        <taxon>Gammaproteobacteria</taxon>
        <taxon>Pasteurellales</taxon>
        <taxon>Pasteurellaceae</taxon>
        <taxon>Actinobacillus</taxon>
    </lineage>
</organism>
<comment type="caution">
    <text evidence="2">The sequence shown here is derived from an EMBL/GenBank/DDBJ whole genome shotgun (WGS) entry which is preliminary data.</text>
</comment>